<evidence type="ECO:0000313" key="3">
    <source>
        <dbReference type="Proteomes" id="UP001169760"/>
    </source>
</evidence>
<feature type="signal peptide" evidence="1">
    <location>
        <begin position="1"/>
        <end position="19"/>
    </location>
</feature>
<dbReference type="Proteomes" id="UP001169760">
    <property type="component" value="Unassembled WGS sequence"/>
</dbReference>
<dbReference type="EMBL" id="JAUOPB010000010">
    <property type="protein sequence ID" value="MDO6423595.1"/>
    <property type="molecule type" value="Genomic_DNA"/>
</dbReference>
<proteinExistence type="predicted"/>
<evidence type="ECO:0000313" key="2">
    <source>
        <dbReference type="EMBL" id="MDO6423595.1"/>
    </source>
</evidence>
<comment type="caution">
    <text evidence="2">The sequence shown here is derived from an EMBL/GenBank/DDBJ whole genome shotgun (WGS) entry which is preliminary data.</text>
</comment>
<evidence type="ECO:0008006" key="4">
    <source>
        <dbReference type="Google" id="ProtNLM"/>
    </source>
</evidence>
<dbReference type="AlphaFoldDB" id="A0AAW7X7Q0"/>
<reference evidence="2" key="1">
    <citation type="submission" date="2023-07" db="EMBL/GenBank/DDBJ databases">
        <title>Genome content predicts the carbon catabolic preferences of heterotrophic bacteria.</title>
        <authorList>
            <person name="Gralka M."/>
        </authorList>
    </citation>
    <scope>NUCLEOTIDE SEQUENCE</scope>
    <source>
        <strain evidence="2">I3M17_2</strain>
    </source>
</reference>
<gene>
    <name evidence="2" type="ORF">Q4521_14025</name>
</gene>
<organism evidence="2 3">
    <name type="scientific">Saccharophagus degradans</name>
    <dbReference type="NCBI Taxonomy" id="86304"/>
    <lineage>
        <taxon>Bacteria</taxon>
        <taxon>Pseudomonadati</taxon>
        <taxon>Pseudomonadota</taxon>
        <taxon>Gammaproteobacteria</taxon>
        <taxon>Cellvibrionales</taxon>
        <taxon>Cellvibrionaceae</taxon>
        <taxon>Saccharophagus</taxon>
    </lineage>
</organism>
<evidence type="ECO:0000256" key="1">
    <source>
        <dbReference type="SAM" id="SignalP"/>
    </source>
</evidence>
<name>A0AAW7X7Q0_9GAMM</name>
<protein>
    <recommendedName>
        <fullName evidence="4">DUF4124 domain-containing protein</fullName>
    </recommendedName>
</protein>
<keyword evidence="1" id="KW-0732">Signal</keyword>
<feature type="chain" id="PRO_5043431881" description="DUF4124 domain-containing protein" evidence="1">
    <location>
        <begin position="20"/>
        <end position="122"/>
    </location>
</feature>
<dbReference type="RefSeq" id="WP_303493218.1">
    <property type="nucleotide sequence ID" value="NZ_JAUOPB010000010.1"/>
</dbReference>
<sequence length="122" mass="13620">MIKGMFLVVFLCASFATHADIYKCEGAKDGNYYTDTGCINGEIETVVSLPQTNILESATVAGNAQTGYELFLGAERIGHEAEWTLAQSIEHFRWYKNKNNRTKTARGYYNGTAIILRDDPKT</sequence>
<accession>A0AAW7X7Q0</accession>